<keyword evidence="3" id="KW-1185">Reference proteome</keyword>
<evidence type="ECO:0000259" key="1">
    <source>
        <dbReference type="PROSITE" id="PS51163"/>
    </source>
</evidence>
<organism evidence="2 3">
    <name type="scientific">Plebeiibacterium marinum</name>
    <dbReference type="NCBI Taxonomy" id="2992111"/>
    <lineage>
        <taxon>Bacteria</taxon>
        <taxon>Pseudomonadati</taxon>
        <taxon>Bacteroidota</taxon>
        <taxon>Bacteroidia</taxon>
        <taxon>Marinilabiliales</taxon>
        <taxon>Marinilabiliaceae</taxon>
        <taxon>Plebeiibacterium</taxon>
    </lineage>
</organism>
<dbReference type="InterPro" id="IPR017945">
    <property type="entry name" value="DHBP_synth_RibB-like_a/b_dom"/>
</dbReference>
<sequence length="204" mass="23055">MLLKIYPENPNPKDIIYVTEELRKGAVVIYPTDTVYGIGCDINNSKAVERVARLKNINLKKEHLSFICYDLSHISDYTKSLSNNTFKIMKRNLPGPFTFILNANSNVPKLFKNNKKTVGIRIPDNNIIRDLVKELGNPILSTSVIDEDDIIEYTTDPELIYEKFSKHVDIVIDGGYGNNTPSTIVNCTNGDLEIIRQGKGELEH</sequence>
<dbReference type="NCBIfam" id="TIGR00057">
    <property type="entry name" value="L-threonylcarbamoyladenylate synthase"/>
    <property type="match status" value="1"/>
</dbReference>
<dbReference type="PANTHER" id="PTHR42828">
    <property type="entry name" value="DHBP SYNTHASE RIBB-LIKE ALPHA/BETA DOMAIN-CONTAINING PROTEIN"/>
    <property type="match status" value="1"/>
</dbReference>
<dbReference type="GO" id="GO:0003725">
    <property type="term" value="F:double-stranded RNA binding"/>
    <property type="evidence" value="ECO:0007669"/>
    <property type="project" value="InterPro"/>
</dbReference>
<dbReference type="PANTHER" id="PTHR42828:SF3">
    <property type="entry name" value="THREONYLCARBAMOYL-AMP SYNTHASE"/>
    <property type="match status" value="1"/>
</dbReference>
<dbReference type="InterPro" id="IPR052532">
    <property type="entry name" value="SUA5_domain"/>
</dbReference>
<dbReference type="AlphaFoldDB" id="A0AAE3SKU4"/>
<evidence type="ECO:0000313" key="3">
    <source>
        <dbReference type="Proteomes" id="UP001207408"/>
    </source>
</evidence>
<dbReference type="RefSeq" id="WP_301199251.1">
    <property type="nucleotide sequence ID" value="NZ_JAPDPI010000017.1"/>
</dbReference>
<evidence type="ECO:0000313" key="2">
    <source>
        <dbReference type="EMBL" id="MCW3805885.1"/>
    </source>
</evidence>
<gene>
    <name evidence="2" type="ORF">OM074_09610</name>
</gene>
<dbReference type="InterPro" id="IPR006070">
    <property type="entry name" value="Sua5-like_dom"/>
</dbReference>
<dbReference type="Pfam" id="PF01300">
    <property type="entry name" value="Sua5_yciO_yrdC"/>
    <property type="match status" value="1"/>
</dbReference>
<comment type="caution">
    <text evidence="2">The sequence shown here is derived from an EMBL/GenBank/DDBJ whole genome shotgun (WGS) entry which is preliminary data.</text>
</comment>
<keyword evidence="2" id="KW-0548">Nucleotidyltransferase</keyword>
<reference evidence="2" key="1">
    <citation type="submission" date="2022-10" db="EMBL/GenBank/DDBJ databases">
        <authorList>
            <person name="Yu W.X."/>
        </authorList>
    </citation>
    <scope>NUCLEOTIDE SEQUENCE</scope>
    <source>
        <strain evidence="2">D04</strain>
    </source>
</reference>
<dbReference type="Proteomes" id="UP001207408">
    <property type="component" value="Unassembled WGS sequence"/>
</dbReference>
<name>A0AAE3SKU4_9BACT</name>
<dbReference type="EMBL" id="JAPDPI010000017">
    <property type="protein sequence ID" value="MCW3805885.1"/>
    <property type="molecule type" value="Genomic_DNA"/>
</dbReference>
<dbReference type="Gene3D" id="3.90.870.10">
    <property type="entry name" value="DHBP synthase"/>
    <property type="match status" value="1"/>
</dbReference>
<keyword evidence="2" id="KW-0808">Transferase</keyword>
<dbReference type="EC" id="2.7.7.87" evidence="2"/>
<proteinExistence type="predicted"/>
<dbReference type="GO" id="GO:0061710">
    <property type="term" value="F:L-threonylcarbamoyladenylate synthase"/>
    <property type="evidence" value="ECO:0007669"/>
    <property type="project" value="UniProtKB-EC"/>
</dbReference>
<dbReference type="PROSITE" id="PS51163">
    <property type="entry name" value="YRDC"/>
    <property type="match status" value="1"/>
</dbReference>
<dbReference type="SUPFAM" id="SSF55821">
    <property type="entry name" value="YrdC/RibB"/>
    <property type="match status" value="1"/>
</dbReference>
<feature type="domain" description="YrdC-like" evidence="1">
    <location>
        <begin position="12"/>
        <end position="200"/>
    </location>
</feature>
<protein>
    <submittedName>
        <fullName evidence="2">L-threonylcarbamoyladenylate synthase</fullName>
        <ecNumber evidence="2">2.7.7.87</ecNumber>
    </submittedName>
</protein>
<accession>A0AAE3SKU4</accession>